<sequence>MGTSKAAPRRRTRGEIKTLPSGSLQVRVFAGTDPLTGRRNYLLETIPQGPDAANAAEKARTRLLNRVDEQRTPRTKATVDQLMDRYLELLDVDVNTRKGYEGYIRNHVRPLLGKLQVGKLNGETFDSFYAILRACRAH</sequence>
<reference evidence="4 5" key="1">
    <citation type="submission" date="2021-12" db="EMBL/GenBank/DDBJ databases">
        <title>Genome sequence of Kibdelosporangium philippinense ATCC 49844.</title>
        <authorList>
            <person name="Fedorov E.A."/>
            <person name="Omeragic M."/>
            <person name="Shalygina K.F."/>
            <person name="Maclea K.S."/>
        </authorList>
    </citation>
    <scope>NUCLEOTIDE SEQUENCE [LARGE SCALE GENOMIC DNA]</scope>
    <source>
        <strain evidence="4 5">ATCC 49844</strain>
    </source>
</reference>
<evidence type="ECO:0000313" key="4">
    <source>
        <dbReference type="EMBL" id="MCE7008844.1"/>
    </source>
</evidence>
<dbReference type="InterPro" id="IPR004107">
    <property type="entry name" value="Integrase_SAM-like_N"/>
</dbReference>
<dbReference type="InterPro" id="IPR044068">
    <property type="entry name" value="CB"/>
</dbReference>
<dbReference type="Gene3D" id="1.10.150.130">
    <property type="match status" value="1"/>
</dbReference>
<dbReference type="RefSeq" id="WP_233730304.1">
    <property type="nucleotide sequence ID" value="NZ_JAJVCN010000003.1"/>
</dbReference>
<dbReference type="Proteomes" id="UP001521150">
    <property type="component" value="Unassembled WGS sequence"/>
</dbReference>
<evidence type="ECO:0000256" key="1">
    <source>
        <dbReference type="ARBA" id="ARBA00023125"/>
    </source>
</evidence>
<evidence type="ECO:0000259" key="3">
    <source>
        <dbReference type="PROSITE" id="PS51900"/>
    </source>
</evidence>
<dbReference type="Pfam" id="PF14659">
    <property type="entry name" value="Phage_int_SAM_3"/>
    <property type="match status" value="1"/>
</dbReference>
<name>A0ABS8ZMR1_9PSEU</name>
<keyword evidence="1 2" id="KW-0238">DNA-binding</keyword>
<evidence type="ECO:0000313" key="5">
    <source>
        <dbReference type="Proteomes" id="UP001521150"/>
    </source>
</evidence>
<dbReference type="EMBL" id="JAJVCN010000003">
    <property type="protein sequence ID" value="MCE7008844.1"/>
    <property type="molecule type" value="Genomic_DNA"/>
</dbReference>
<keyword evidence="5" id="KW-1185">Reference proteome</keyword>
<evidence type="ECO:0000256" key="2">
    <source>
        <dbReference type="PROSITE-ProRule" id="PRU01248"/>
    </source>
</evidence>
<proteinExistence type="predicted"/>
<accession>A0ABS8ZMR1</accession>
<gene>
    <name evidence="4" type="ORF">LWC34_39445</name>
</gene>
<feature type="domain" description="Core-binding (CB)" evidence="3">
    <location>
        <begin position="77"/>
        <end position="138"/>
    </location>
</feature>
<organism evidence="4 5">
    <name type="scientific">Kibdelosporangium philippinense</name>
    <dbReference type="NCBI Taxonomy" id="211113"/>
    <lineage>
        <taxon>Bacteria</taxon>
        <taxon>Bacillati</taxon>
        <taxon>Actinomycetota</taxon>
        <taxon>Actinomycetes</taxon>
        <taxon>Pseudonocardiales</taxon>
        <taxon>Pseudonocardiaceae</taxon>
        <taxon>Kibdelosporangium</taxon>
    </lineage>
</organism>
<protein>
    <submittedName>
        <fullName evidence="4">N-terminal phage integrase SAM-like domain-containing protein</fullName>
    </submittedName>
</protein>
<dbReference type="PROSITE" id="PS51900">
    <property type="entry name" value="CB"/>
    <property type="match status" value="1"/>
</dbReference>
<dbReference type="InterPro" id="IPR010998">
    <property type="entry name" value="Integrase_recombinase_N"/>
</dbReference>
<comment type="caution">
    <text evidence="4">The sequence shown here is derived from an EMBL/GenBank/DDBJ whole genome shotgun (WGS) entry which is preliminary data.</text>
</comment>